<dbReference type="AlphaFoldDB" id="A0A6P7JEB6"/>
<accession>A0A6P7JEB6</accession>
<protein>
    <submittedName>
        <fullName evidence="15">Zinc finger protein 2 homolog</fullName>
    </submittedName>
</protein>
<dbReference type="GO" id="GO:0008270">
    <property type="term" value="F:zinc ion binding"/>
    <property type="evidence" value="ECO:0007669"/>
    <property type="project" value="UniProtKB-KW"/>
</dbReference>
<evidence type="ECO:0000313" key="15">
    <source>
        <dbReference type="RefSeq" id="XP_028275149.1"/>
    </source>
</evidence>
<evidence type="ECO:0000256" key="8">
    <source>
        <dbReference type="ARBA" id="ARBA00023015"/>
    </source>
</evidence>
<keyword evidence="11" id="KW-0539">Nucleus</keyword>
<evidence type="ECO:0000256" key="5">
    <source>
        <dbReference type="ARBA" id="ARBA00022737"/>
    </source>
</evidence>
<dbReference type="SUPFAM" id="SSF57667">
    <property type="entry name" value="beta-beta-alpha zinc fingers"/>
    <property type="match status" value="3"/>
</dbReference>
<feature type="domain" description="C2H2-type" evidence="13">
    <location>
        <begin position="255"/>
        <end position="282"/>
    </location>
</feature>
<keyword evidence="5" id="KW-0677">Repeat</keyword>
<comment type="function">
    <text evidence="1">May be involved in transcriptional regulation.</text>
</comment>
<evidence type="ECO:0000256" key="6">
    <source>
        <dbReference type="ARBA" id="ARBA00022771"/>
    </source>
</evidence>
<evidence type="ECO:0000256" key="10">
    <source>
        <dbReference type="ARBA" id="ARBA00023163"/>
    </source>
</evidence>
<dbReference type="PROSITE" id="PS50157">
    <property type="entry name" value="ZINC_FINGER_C2H2_2"/>
    <property type="match status" value="6"/>
</dbReference>
<dbReference type="FunFam" id="3.30.160.60:FF:001506">
    <property type="entry name" value="Zinc finger protein"/>
    <property type="match status" value="1"/>
</dbReference>
<dbReference type="InParanoid" id="A0A6P7JEB6"/>
<dbReference type="PANTHER" id="PTHR23235:SF120">
    <property type="entry name" value="KRUPPEL-LIKE FACTOR 15"/>
    <property type="match status" value="1"/>
</dbReference>
<feature type="domain" description="C2H2-type" evidence="13">
    <location>
        <begin position="395"/>
        <end position="422"/>
    </location>
</feature>
<feature type="domain" description="C2H2-type" evidence="13">
    <location>
        <begin position="367"/>
        <end position="394"/>
    </location>
</feature>
<comment type="similarity">
    <text evidence="3">Belongs to the krueppel C2H2-type zinc-finger protein family.</text>
</comment>
<evidence type="ECO:0000256" key="11">
    <source>
        <dbReference type="ARBA" id="ARBA00023242"/>
    </source>
</evidence>
<feature type="domain" description="C2H2-type" evidence="13">
    <location>
        <begin position="311"/>
        <end position="338"/>
    </location>
</feature>
<evidence type="ECO:0000256" key="12">
    <source>
        <dbReference type="PROSITE-ProRule" id="PRU00042"/>
    </source>
</evidence>
<dbReference type="Pfam" id="PF00096">
    <property type="entry name" value="zf-C2H2"/>
    <property type="match status" value="6"/>
</dbReference>
<evidence type="ECO:0000256" key="1">
    <source>
        <dbReference type="ARBA" id="ARBA00003767"/>
    </source>
</evidence>
<evidence type="ECO:0000256" key="7">
    <source>
        <dbReference type="ARBA" id="ARBA00022833"/>
    </source>
</evidence>
<dbReference type="OrthoDB" id="8113227at2759"/>
<name>A0A6P7JEB6_9TELE</name>
<dbReference type="FunFam" id="3.30.160.60:FF:000966">
    <property type="entry name" value="ZFP90 zinc finger protein"/>
    <property type="match status" value="2"/>
</dbReference>
<keyword evidence="7" id="KW-0862">Zinc</keyword>
<keyword evidence="6 12" id="KW-0863">Zinc-finger</keyword>
<reference evidence="15" key="1">
    <citation type="submission" date="2025-08" db="UniProtKB">
        <authorList>
            <consortium name="RefSeq"/>
        </authorList>
    </citation>
    <scope>IDENTIFICATION</scope>
</reference>
<dbReference type="GeneID" id="114444620"/>
<evidence type="ECO:0000256" key="2">
    <source>
        <dbReference type="ARBA" id="ARBA00004123"/>
    </source>
</evidence>
<keyword evidence="14" id="KW-1185">Reference proteome</keyword>
<dbReference type="InterPro" id="IPR036236">
    <property type="entry name" value="Znf_C2H2_sf"/>
</dbReference>
<dbReference type="RefSeq" id="XP_028275149.1">
    <property type="nucleotide sequence ID" value="XM_028419348.1"/>
</dbReference>
<sequence>MNPTSVPGGRQLRRRRLFDGPRSAAAASCQPAATNSYSSFELQLFEVKLPVTVLCAVVYRPPKINKDFVRDFADFVSGVTLKYDHFLIVALLNIILTPEIKLHRTVLPHQHDCKEEEILSDQQLYKQEKKSTLGHFEPTVIQYEKINNHTQQHNYKEKEQILPDKQLCNQKRNCSLDWEEPALPQVRREQQVLCSSHEGEQHVLREDTESSILTVANERKHIELEPSCDKVHSHNSPPGKNSVKCKPCRKGEKPFSCKTCGKCFSQNNKLAVHMRTHTGEKPFSCKTCGKCFGRNTNLTVHMRTHTGEKPFSCKICGKCFSLNYDLTVHTRTHTGEKPFSCKTCGKCFSRKTKLAVHMRTHTGEKPFSCKTCGKCFGRNTNLTAHMRTHTGEKPFSCKTCGKCFSRKDHLNAHIRTHTGDKHLSDSFHGIRHTMTHT</sequence>
<dbReference type="PROSITE" id="PS00028">
    <property type="entry name" value="ZINC_FINGER_C2H2_1"/>
    <property type="match status" value="6"/>
</dbReference>
<keyword evidence="4" id="KW-0479">Metal-binding</keyword>
<dbReference type="GO" id="GO:0000978">
    <property type="term" value="F:RNA polymerase II cis-regulatory region sequence-specific DNA binding"/>
    <property type="evidence" value="ECO:0007669"/>
    <property type="project" value="TreeGrafter"/>
</dbReference>
<dbReference type="FunFam" id="3.30.160.60:FF:000478">
    <property type="entry name" value="Zinc finger protein 133"/>
    <property type="match status" value="1"/>
</dbReference>
<dbReference type="Gene3D" id="3.30.160.60">
    <property type="entry name" value="Classic Zinc Finger"/>
    <property type="match status" value="6"/>
</dbReference>
<keyword evidence="8" id="KW-0805">Transcription regulation</keyword>
<dbReference type="PANTHER" id="PTHR23235">
    <property type="entry name" value="KRUEPPEL-LIKE TRANSCRIPTION FACTOR"/>
    <property type="match status" value="1"/>
</dbReference>
<feature type="domain" description="C2H2-type" evidence="13">
    <location>
        <begin position="283"/>
        <end position="310"/>
    </location>
</feature>
<gene>
    <name evidence="15" type="primary">LOC114444620</name>
</gene>
<dbReference type="InterPro" id="IPR013087">
    <property type="entry name" value="Znf_C2H2_type"/>
</dbReference>
<evidence type="ECO:0000256" key="4">
    <source>
        <dbReference type="ARBA" id="ARBA00022723"/>
    </source>
</evidence>
<keyword evidence="9" id="KW-0238">DNA-binding</keyword>
<dbReference type="GO" id="GO:0000981">
    <property type="term" value="F:DNA-binding transcription factor activity, RNA polymerase II-specific"/>
    <property type="evidence" value="ECO:0007669"/>
    <property type="project" value="TreeGrafter"/>
</dbReference>
<dbReference type="Proteomes" id="UP000515145">
    <property type="component" value="Chromosome 2"/>
</dbReference>
<evidence type="ECO:0000256" key="9">
    <source>
        <dbReference type="ARBA" id="ARBA00023125"/>
    </source>
</evidence>
<dbReference type="SMART" id="SM00355">
    <property type="entry name" value="ZnF_C2H2"/>
    <property type="match status" value="6"/>
</dbReference>
<organism evidence="14 15">
    <name type="scientific">Parambassis ranga</name>
    <name type="common">Indian glassy fish</name>
    <dbReference type="NCBI Taxonomy" id="210632"/>
    <lineage>
        <taxon>Eukaryota</taxon>
        <taxon>Metazoa</taxon>
        <taxon>Chordata</taxon>
        <taxon>Craniata</taxon>
        <taxon>Vertebrata</taxon>
        <taxon>Euteleostomi</taxon>
        <taxon>Actinopterygii</taxon>
        <taxon>Neopterygii</taxon>
        <taxon>Teleostei</taxon>
        <taxon>Neoteleostei</taxon>
        <taxon>Acanthomorphata</taxon>
        <taxon>Ovalentaria</taxon>
        <taxon>Ambassidae</taxon>
        <taxon>Parambassis</taxon>
    </lineage>
</organism>
<proteinExistence type="inferred from homology"/>
<feature type="domain" description="C2H2-type" evidence="13">
    <location>
        <begin position="339"/>
        <end position="366"/>
    </location>
</feature>
<evidence type="ECO:0000259" key="13">
    <source>
        <dbReference type="PROSITE" id="PS50157"/>
    </source>
</evidence>
<keyword evidence="10" id="KW-0804">Transcription</keyword>
<dbReference type="FunFam" id="3.30.160.60:FF:001158">
    <property type="entry name" value="zinc finger protein 22"/>
    <property type="match status" value="2"/>
</dbReference>
<evidence type="ECO:0000313" key="14">
    <source>
        <dbReference type="Proteomes" id="UP000515145"/>
    </source>
</evidence>
<dbReference type="GO" id="GO:0005634">
    <property type="term" value="C:nucleus"/>
    <property type="evidence" value="ECO:0007669"/>
    <property type="project" value="UniProtKB-SubCell"/>
</dbReference>
<comment type="subcellular location">
    <subcellularLocation>
        <location evidence="2">Nucleus</location>
    </subcellularLocation>
</comment>
<evidence type="ECO:0000256" key="3">
    <source>
        <dbReference type="ARBA" id="ARBA00006991"/>
    </source>
</evidence>